<dbReference type="Gene3D" id="3.50.50.60">
    <property type="entry name" value="FAD/NAD(P)-binding domain"/>
    <property type="match status" value="1"/>
</dbReference>
<dbReference type="SUPFAM" id="SSF51905">
    <property type="entry name" value="FAD/NAD(P)-binding domain"/>
    <property type="match status" value="1"/>
</dbReference>
<dbReference type="InterPro" id="IPR006076">
    <property type="entry name" value="FAD-dep_OxRdtase"/>
</dbReference>
<keyword evidence="5" id="KW-1185">Reference proteome</keyword>
<feature type="domain" description="FAD dependent oxidoreductase" evidence="2">
    <location>
        <begin position="12"/>
        <end position="363"/>
    </location>
</feature>
<dbReference type="Gene3D" id="1.10.10.1100">
    <property type="entry name" value="BFD-like [2Fe-2S]-binding domain"/>
    <property type="match status" value="1"/>
</dbReference>
<dbReference type="SUPFAM" id="SSF54373">
    <property type="entry name" value="FAD-linked reductases, C-terminal domain"/>
    <property type="match status" value="1"/>
</dbReference>
<feature type="region of interest" description="Disordered" evidence="1">
    <location>
        <begin position="270"/>
        <end position="290"/>
    </location>
</feature>
<comment type="caution">
    <text evidence="4">The sequence shown here is derived from an EMBL/GenBank/DDBJ whole genome shotgun (WGS) entry which is preliminary data.</text>
</comment>
<proteinExistence type="predicted"/>
<accession>A0A2U1BB71</accession>
<dbReference type="InterPro" id="IPR041854">
    <property type="entry name" value="BFD-like_2Fe2S-bd_dom_sf"/>
</dbReference>
<evidence type="ECO:0000259" key="2">
    <source>
        <dbReference type="Pfam" id="PF01266"/>
    </source>
</evidence>
<evidence type="ECO:0000259" key="3">
    <source>
        <dbReference type="Pfam" id="PF04324"/>
    </source>
</evidence>
<dbReference type="InterPro" id="IPR007419">
    <property type="entry name" value="BFD-like_2Fe2S-bd_dom"/>
</dbReference>
<dbReference type="Gene3D" id="3.30.9.10">
    <property type="entry name" value="D-Amino Acid Oxidase, subunit A, domain 2"/>
    <property type="match status" value="1"/>
</dbReference>
<dbReference type="Pfam" id="PF01266">
    <property type="entry name" value="DAO"/>
    <property type="match status" value="1"/>
</dbReference>
<dbReference type="InterPro" id="IPR052745">
    <property type="entry name" value="G3P_Oxidase/Oxidoreductase"/>
</dbReference>
<evidence type="ECO:0000256" key="1">
    <source>
        <dbReference type="SAM" id="MobiDB-lite"/>
    </source>
</evidence>
<protein>
    <submittedName>
        <fullName evidence="4">Glycerol-3-phosphate dehydrogenase</fullName>
    </submittedName>
</protein>
<dbReference type="InterPro" id="IPR036188">
    <property type="entry name" value="FAD/NAD-bd_sf"/>
</dbReference>
<dbReference type="EMBL" id="QEKH01000001">
    <property type="protein sequence ID" value="PVY45871.1"/>
    <property type="molecule type" value="Genomic_DNA"/>
</dbReference>
<dbReference type="PANTHER" id="PTHR42720:SF1">
    <property type="entry name" value="GLYCEROL 3-PHOSPHATE OXIDASE"/>
    <property type="match status" value="1"/>
</dbReference>
<evidence type="ECO:0000313" key="4">
    <source>
        <dbReference type="EMBL" id="PVY45871.1"/>
    </source>
</evidence>
<sequence>MHKENRSMIIYDVAVIGAGVSGASTAYQLAHYNLSTVLLEKCVDVCFGVSKANSGIIHGGFHHPVNTLKAKLEIRGNLMFDKLQYELGFPFRRNGILVVAFSEEQMATVQRLYEQGVANGVRNLEMCGHARLMQLEPKLNKEAVGGFFAPGGGTIEPYRYVFSLVESAVRNGVNLNCDFEVVSGSFADGCWRLAAADGREVRARYVVNAAGLYADRISRICGGEEFRIHPRKGEEYLLDRSSDARPERVIFPVPTRHSKGVLVIPTAEGTTMIGPTADPTDDKEDTATSSDHMQRIVSLVSRMVDGVSPRDIITSFAGLRPVLDGEDFYIALSEKVPQFVQVAGIQSPGLTASPAIGEYVKDLLKTGGLQLIEKREYDYELPRRHEVRHESLETLDRLHEENPAWTHLVCRCEKISEAEIVEAVRKGHRTLDGIKFYTRAGMGRCQGGFCSARIMEIVSRETGLPLSELTKNGGVSRLTVGRLGDRPVLL</sequence>
<dbReference type="Proteomes" id="UP000245959">
    <property type="component" value="Unassembled WGS sequence"/>
</dbReference>
<dbReference type="PANTHER" id="PTHR42720">
    <property type="entry name" value="GLYCEROL-3-PHOSPHATE DEHYDROGENASE"/>
    <property type="match status" value="1"/>
</dbReference>
<name>A0A2U1BB71_9BACT</name>
<reference evidence="4 5" key="1">
    <citation type="submission" date="2018-04" db="EMBL/GenBank/DDBJ databases">
        <title>Genomic Encyclopedia of Type Strains, Phase IV (KMG-IV): sequencing the most valuable type-strain genomes for metagenomic binning, comparative biology and taxonomic classification.</title>
        <authorList>
            <person name="Goeker M."/>
        </authorList>
    </citation>
    <scope>NUCLEOTIDE SEQUENCE [LARGE SCALE GENOMIC DNA]</scope>
    <source>
        <strain evidence="4 5">DSM 14823</strain>
    </source>
</reference>
<evidence type="ECO:0000313" key="5">
    <source>
        <dbReference type="Proteomes" id="UP000245959"/>
    </source>
</evidence>
<organism evidence="4 5">
    <name type="scientific">Victivallis vadensis</name>
    <dbReference type="NCBI Taxonomy" id="172901"/>
    <lineage>
        <taxon>Bacteria</taxon>
        <taxon>Pseudomonadati</taxon>
        <taxon>Lentisphaerota</taxon>
        <taxon>Lentisphaeria</taxon>
        <taxon>Victivallales</taxon>
        <taxon>Victivallaceae</taxon>
        <taxon>Victivallis</taxon>
    </lineage>
</organism>
<gene>
    <name evidence="4" type="ORF">C8D82_10165</name>
</gene>
<dbReference type="AlphaFoldDB" id="A0A2U1BB71"/>
<dbReference type="Pfam" id="PF04324">
    <property type="entry name" value="Fer2_BFD"/>
    <property type="match status" value="1"/>
</dbReference>
<feature type="domain" description="BFD-like [2Fe-2S]-binding" evidence="3">
    <location>
        <begin position="408"/>
        <end position="459"/>
    </location>
</feature>
<dbReference type="CDD" id="cd19946">
    <property type="entry name" value="GlpA-like_Fer2_BFD-like"/>
    <property type="match status" value="1"/>
</dbReference>